<dbReference type="AlphaFoldDB" id="A0A1Y1ZN05"/>
<dbReference type="Proteomes" id="UP000193642">
    <property type="component" value="Unassembled WGS sequence"/>
</dbReference>
<dbReference type="STRING" id="329046.A0A1Y1ZN05"/>
<evidence type="ECO:0008006" key="3">
    <source>
        <dbReference type="Google" id="ProtNLM"/>
    </source>
</evidence>
<gene>
    <name evidence="1" type="ORF">BCR33DRAFT_829378</name>
</gene>
<comment type="caution">
    <text evidence="1">The sequence shown here is derived from an EMBL/GenBank/DDBJ whole genome shotgun (WGS) entry which is preliminary data.</text>
</comment>
<keyword evidence="2" id="KW-1185">Reference proteome</keyword>
<dbReference type="OrthoDB" id="3341102at2759"/>
<evidence type="ECO:0000313" key="2">
    <source>
        <dbReference type="Proteomes" id="UP000193642"/>
    </source>
</evidence>
<sequence length="170" mass="19073">MPLTHLVGCDEFGAHIIPQGDRKWELKGAQHVDSMFSKDKRQYTGDLAIDAAGNVIAIHMIFAGKTDRSLPSSECRELFPKFVFHKTNNHWCDHASKVAFVERIYCVLKEKEAALKGIPVNQVGPFRCVLLLDCWPVNLTALFRAEIKEKCPGMILFYIPAGGTGTYQVH</sequence>
<dbReference type="EMBL" id="MCGO01000377">
    <property type="protein sequence ID" value="ORY11387.1"/>
    <property type="molecule type" value="Genomic_DNA"/>
</dbReference>
<reference evidence="1 2" key="1">
    <citation type="submission" date="2016-07" db="EMBL/GenBank/DDBJ databases">
        <title>Pervasive Adenine N6-methylation of Active Genes in Fungi.</title>
        <authorList>
            <consortium name="DOE Joint Genome Institute"/>
            <person name="Mondo S.J."/>
            <person name="Dannebaum R.O."/>
            <person name="Kuo R.C."/>
            <person name="Labutti K."/>
            <person name="Haridas S."/>
            <person name="Kuo A."/>
            <person name="Salamov A."/>
            <person name="Ahrendt S.R."/>
            <person name="Lipzen A."/>
            <person name="Sullivan W."/>
            <person name="Andreopoulos W.B."/>
            <person name="Clum A."/>
            <person name="Lindquist E."/>
            <person name="Daum C."/>
            <person name="Ramamoorthy G.K."/>
            <person name="Gryganskyi A."/>
            <person name="Culley D."/>
            <person name="Magnuson J.K."/>
            <person name="James T.Y."/>
            <person name="O'Malley M.A."/>
            <person name="Stajich J.E."/>
            <person name="Spatafora J.W."/>
            <person name="Visel A."/>
            <person name="Grigoriev I.V."/>
        </authorList>
    </citation>
    <scope>NUCLEOTIDE SEQUENCE [LARGE SCALE GENOMIC DNA]</scope>
    <source>
        <strain evidence="1 2">JEL800</strain>
    </source>
</reference>
<protein>
    <recommendedName>
        <fullName evidence="3">DDE-1 domain-containing protein</fullName>
    </recommendedName>
</protein>
<accession>A0A1Y1ZN05</accession>
<proteinExistence type="predicted"/>
<name>A0A1Y1ZN05_9FUNG</name>
<organism evidence="1 2">
    <name type="scientific">Rhizoclosmatium globosum</name>
    <dbReference type="NCBI Taxonomy" id="329046"/>
    <lineage>
        <taxon>Eukaryota</taxon>
        <taxon>Fungi</taxon>
        <taxon>Fungi incertae sedis</taxon>
        <taxon>Chytridiomycota</taxon>
        <taxon>Chytridiomycota incertae sedis</taxon>
        <taxon>Chytridiomycetes</taxon>
        <taxon>Chytridiales</taxon>
        <taxon>Chytriomycetaceae</taxon>
        <taxon>Rhizoclosmatium</taxon>
    </lineage>
</organism>
<evidence type="ECO:0000313" key="1">
    <source>
        <dbReference type="EMBL" id="ORY11387.1"/>
    </source>
</evidence>